<reference evidence="1 2" key="1">
    <citation type="submission" date="2017-10" db="EMBL/GenBank/DDBJ databases">
        <title>Novel microbial diversity and functional potential in the marine mammal oral microbiome.</title>
        <authorList>
            <person name="Dudek N.K."/>
            <person name="Sun C.L."/>
            <person name="Burstein D."/>
            <person name="Kantor R.S."/>
            <person name="Aliaga Goltsman D.S."/>
            <person name="Bik E.M."/>
            <person name="Thomas B.C."/>
            <person name="Banfield J.F."/>
            <person name="Relman D.A."/>
        </authorList>
    </citation>
    <scope>NUCLEOTIDE SEQUENCE [LARGE SCALE GENOMIC DNA]</scope>
    <source>
        <strain evidence="1">DOLJORAL78_47_16</strain>
    </source>
</reference>
<dbReference type="Gene3D" id="3.40.91.30">
    <property type="match status" value="1"/>
</dbReference>
<sequence length="428" mass="49592">MKKVMKSSETECLLFLRFIAFMLTSDLIRTWRKGPYTGPKYIDAASPLYLNLAHHLIDLFLEFKGRTRGELQDALKEHMADSPDYLIHRGFSKLLLDRSEFEISQKSGLNPKILREKLFLKAVEEAPVIINPDMIHPATKHDIFTAIAAELNTDAETVAAEMYADLPQNHVLSIFDPPTPEWLLNRYNVALAQGILYRCVRMRLIAYRNIPVRYKQLFKFIKFYRLLHSITGDLDSGYEILLDGPVSMFRLSKKYGLQMATFLPALLLCTKWKMEAEIVTGEDQKRYFVLSSSDHPLESHYKDATQYDSLLEEKFAKKFKKLDSGWKMERETEIVNLKDTVFIPDFTFKHQEDGRVALLEIVGFWRSDYLRRKLDKLRRAGLSNLVIAVSNTLKVSEEDFEDIPGSVFFFKTAIDPKEVLKRLKDVAK</sequence>
<dbReference type="Proteomes" id="UP000230821">
    <property type="component" value="Unassembled WGS sequence"/>
</dbReference>
<dbReference type="Pfam" id="PF05626">
    <property type="entry name" value="DUF790"/>
    <property type="match status" value="1"/>
</dbReference>
<protein>
    <recommendedName>
        <fullName evidence="3">DUF790 domain-containing protein</fullName>
    </recommendedName>
</protein>
<dbReference type="InterPro" id="IPR008508">
    <property type="entry name" value="Bax1"/>
</dbReference>
<comment type="caution">
    <text evidence="1">The sequence shown here is derived from an EMBL/GenBank/DDBJ whole genome shotgun (WGS) entry which is preliminary data.</text>
</comment>
<gene>
    <name evidence="1" type="ORF">CSA56_13850</name>
</gene>
<dbReference type="EMBL" id="PDSK01000106">
    <property type="protein sequence ID" value="PIE32875.1"/>
    <property type="molecule type" value="Genomic_DNA"/>
</dbReference>
<dbReference type="PANTHER" id="PTHR39640:SF1">
    <property type="entry name" value="DUF790 FAMILY PROTEIN"/>
    <property type="match status" value="1"/>
</dbReference>
<evidence type="ECO:0000313" key="2">
    <source>
        <dbReference type="Proteomes" id="UP000230821"/>
    </source>
</evidence>
<accession>A0A2G6KB65</accession>
<evidence type="ECO:0008006" key="3">
    <source>
        <dbReference type="Google" id="ProtNLM"/>
    </source>
</evidence>
<proteinExistence type="predicted"/>
<dbReference type="PANTHER" id="PTHR39640">
    <property type="entry name" value="VNG6129C"/>
    <property type="match status" value="1"/>
</dbReference>
<dbReference type="PIRSF" id="PIRSF019435">
    <property type="entry name" value="UCP019435"/>
    <property type="match status" value="1"/>
</dbReference>
<name>A0A2G6KB65_9BACT</name>
<dbReference type="AlphaFoldDB" id="A0A2G6KB65"/>
<organism evidence="1 2">
    <name type="scientific">candidate division KSB3 bacterium</name>
    <dbReference type="NCBI Taxonomy" id="2044937"/>
    <lineage>
        <taxon>Bacteria</taxon>
        <taxon>candidate division KSB3</taxon>
    </lineage>
</organism>
<evidence type="ECO:0000313" key="1">
    <source>
        <dbReference type="EMBL" id="PIE32875.1"/>
    </source>
</evidence>